<comment type="caution">
    <text evidence="3">The sequence shown here is derived from an EMBL/GenBank/DDBJ whole genome shotgun (WGS) entry which is preliminary data.</text>
</comment>
<gene>
    <name evidence="3" type="ORF">GLOIN_2v1424414</name>
</gene>
<dbReference type="Proteomes" id="UP000018888">
    <property type="component" value="Unassembled WGS sequence"/>
</dbReference>
<sequence length="203" mass="23205">YYEYSDFKNIRPIGNGSYGKVNRANWKNTDHFFALKSFSNNKQTLEEIIKELKLHRSVDDHGNIVRLYGITNIKNYALVLEYANGGTLNTYLGKNINDLDWNDKSRLALQLADAVGFLHDNDIVHRDLHSGNILIHQNNIKLADFGLSKKDTETSSITSKIRGVIPYVDPRKLSDKNYKLNKKSDVYSVGVLLWQISSGREPF</sequence>
<evidence type="ECO:0000313" key="3">
    <source>
        <dbReference type="EMBL" id="POG58709.1"/>
    </source>
</evidence>
<dbReference type="GO" id="GO:0005524">
    <property type="term" value="F:ATP binding"/>
    <property type="evidence" value="ECO:0007669"/>
    <property type="project" value="UniProtKB-UniRule"/>
</dbReference>
<dbReference type="EMBL" id="AUPC02000503">
    <property type="protein sequence ID" value="POG58709.1"/>
    <property type="molecule type" value="Genomic_DNA"/>
</dbReference>
<evidence type="ECO:0000256" key="1">
    <source>
        <dbReference type="PROSITE-ProRule" id="PRU10141"/>
    </source>
</evidence>
<proteinExistence type="predicted"/>
<keyword evidence="1" id="KW-0547">Nucleotide-binding</keyword>
<dbReference type="PRINTS" id="PR00109">
    <property type="entry name" value="TYRKINASE"/>
</dbReference>
<dbReference type="GO" id="GO:0004674">
    <property type="term" value="F:protein serine/threonine kinase activity"/>
    <property type="evidence" value="ECO:0007669"/>
    <property type="project" value="TreeGrafter"/>
</dbReference>
<dbReference type="InterPro" id="IPR017441">
    <property type="entry name" value="Protein_kinase_ATP_BS"/>
</dbReference>
<dbReference type="Pfam" id="PF00069">
    <property type="entry name" value="Pkinase"/>
    <property type="match status" value="1"/>
</dbReference>
<dbReference type="PANTHER" id="PTHR44329">
    <property type="entry name" value="SERINE/THREONINE-PROTEIN KINASE TNNI3K-RELATED"/>
    <property type="match status" value="1"/>
</dbReference>
<reference evidence="3 4" key="1">
    <citation type="journal article" date="2013" name="Proc. Natl. Acad. Sci. U.S.A.">
        <title>Genome of an arbuscular mycorrhizal fungus provides insight into the oldest plant symbiosis.</title>
        <authorList>
            <person name="Tisserant E."/>
            <person name="Malbreil M."/>
            <person name="Kuo A."/>
            <person name="Kohler A."/>
            <person name="Symeonidi A."/>
            <person name="Balestrini R."/>
            <person name="Charron P."/>
            <person name="Duensing N."/>
            <person name="Frei Dit Frey N."/>
            <person name="Gianinazzi-Pearson V."/>
            <person name="Gilbert L.B."/>
            <person name="Handa Y."/>
            <person name="Herr J.R."/>
            <person name="Hijri M."/>
            <person name="Koul R."/>
            <person name="Kawaguchi M."/>
            <person name="Krajinski F."/>
            <person name="Lammers P.J."/>
            <person name="Masclaux F.G."/>
            <person name="Murat C."/>
            <person name="Morin E."/>
            <person name="Ndikumana S."/>
            <person name="Pagni M."/>
            <person name="Petitpierre D."/>
            <person name="Requena N."/>
            <person name="Rosikiewicz P."/>
            <person name="Riley R."/>
            <person name="Saito K."/>
            <person name="San Clemente H."/>
            <person name="Shapiro H."/>
            <person name="van Tuinen D."/>
            <person name="Becard G."/>
            <person name="Bonfante P."/>
            <person name="Paszkowski U."/>
            <person name="Shachar-Hill Y.Y."/>
            <person name="Tuskan G.A."/>
            <person name="Young P.W."/>
            <person name="Sanders I.R."/>
            <person name="Henrissat B."/>
            <person name="Rensing S.A."/>
            <person name="Grigoriev I.V."/>
            <person name="Corradi N."/>
            <person name="Roux C."/>
            <person name="Martin F."/>
        </authorList>
    </citation>
    <scope>NUCLEOTIDE SEQUENCE [LARGE SCALE GENOMIC DNA]</scope>
    <source>
        <strain evidence="3 4">DAOM 197198</strain>
    </source>
</reference>
<evidence type="ECO:0000313" key="4">
    <source>
        <dbReference type="Proteomes" id="UP000018888"/>
    </source>
</evidence>
<dbReference type="InterPro" id="IPR051681">
    <property type="entry name" value="Ser/Thr_Kinases-Pseudokinases"/>
</dbReference>
<feature type="binding site" evidence="1">
    <location>
        <position position="36"/>
    </location>
    <ligand>
        <name>ATP</name>
        <dbReference type="ChEBI" id="CHEBI:30616"/>
    </ligand>
</feature>
<dbReference type="PANTHER" id="PTHR44329:SF6">
    <property type="entry name" value="RECEPTOR-INTERACTING SERINE_THREONINE-PROTEIN KINASE 1"/>
    <property type="match status" value="1"/>
</dbReference>
<accession>A0A2P4NZY8</accession>
<reference evidence="3 4" key="2">
    <citation type="journal article" date="2018" name="New Phytol.">
        <title>High intraspecific genome diversity in the model arbuscular mycorrhizal symbiont Rhizophagus irregularis.</title>
        <authorList>
            <person name="Chen E.C.H."/>
            <person name="Morin E."/>
            <person name="Beaudet D."/>
            <person name="Noel J."/>
            <person name="Yildirir G."/>
            <person name="Ndikumana S."/>
            <person name="Charron P."/>
            <person name="St-Onge C."/>
            <person name="Giorgi J."/>
            <person name="Kruger M."/>
            <person name="Marton T."/>
            <person name="Ropars J."/>
            <person name="Grigoriev I.V."/>
            <person name="Hainaut M."/>
            <person name="Henrissat B."/>
            <person name="Roux C."/>
            <person name="Martin F."/>
            <person name="Corradi N."/>
        </authorList>
    </citation>
    <scope>NUCLEOTIDE SEQUENCE [LARGE SCALE GENOMIC DNA]</scope>
    <source>
        <strain evidence="3 4">DAOM 197198</strain>
    </source>
</reference>
<name>A0A2P4NZY8_RHIID</name>
<keyword evidence="4" id="KW-1185">Reference proteome</keyword>
<dbReference type="InterPro" id="IPR000719">
    <property type="entry name" value="Prot_kinase_dom"/>
</dbReference>
<dbReference type="Gene3D" id="1.10.510.10">
    <property type="entry name" value="Transferase(Phosphotransferase) domain 1"/>
    <property type="match status" value="1"/>
</dbReference>
<evidence type="ECO:0000259" key="2">
    <source>
        <dbReference type="PROSITE" id="PS50011"/>
    </source>
</evidence>
<dbReference type="SUPFAM" id="SSF56112">
    <property type="entry name" value="Protein kinase-like (PK-like)"/>
    <property type="match status" value="1"/>
</dbReference>
<dbReference type="InterPro" id="IPR011009">
    <property type="entry name" value="Kinase-like_dom_sf"/>
</dbReference>
<dbReference type="AlphaFoldDB" id="A0A2P4NZY8"/>
<organism evidence="3 4">
    <name type="scientific">Rhizophagus irregularis (strain DAOM 181602 / DAOM 197198 / MUCL 43194)</name>
    <name type="common">Arbuscular mycorrhizal fungus</name>
    <name type="synonym">Glomus intraradices</name>
    <dbReference type="NCBI Taxonomy" id="747089"/>
    <lineage>
        <taxon>Eukaryota</taxon>
        <taxon>Fungi</taxon>
        <taxon>Fungi incertae sedis</taxon>
        <taxon>Mucoromycota</taxon>
        <taxon>Glomeromycotina</taxon>
        <taxon>Glomeromycetes</taxon>
        <taxon>Glomerales</taxon>
        <taxon>Glomeraceae</taxon>
        <taxon>Rhizophagus</taxon>
    </lineage>
</organism>
<dbReference type="PROSITE" id="PS50011">
    <property type="entry name" value="PROTEIN_KINASE_DOM"/>
    <property type="match status" value="1"/>
</dbReference>
<feature type="non-terminal residue" evidence="3">
    <location>
        <position position="1"/>
    </location>
</feature>
<feature type="non-terminal residue" evidence="3">
    <location>
        <position position="203"/>
    </location>
</feature>
<protein>
    <submittedName>
        <fullName evidence="3">Kinase-like domain-containing protein</fullName>
    </submittedName>
</protein>
<keyword evidence="1" id="KW-0067">ATP-binding</keyword>
<dbReference type="PROSITE" id="PS00107">
    <property type="entry name" value="PROTEIN_KINASE_ATP"/>
    <property type="match status" value="1"/>
</dbReference>
<feature type="domain" description="Protein kinase" evidence="2">
    <location>
        <begin position="7"/>
        <end position="203"/>
    </location>
</feature>
<dbReference type="InterPro" id="IPR001245">
    <property type="entry name" value="Ser-Thr/Tyr_kinase_cat_dom"/>
</dbReference>